<keyword evidence="2" id="KW-1133">Transmembrane helix</keyword>
<protein>
    <submittedName>
        <fullName evidence="3">Heme exporter protein D</fullName>
    </submittedName>
</protein>
<feature type="compositionally biased region" description="Pro residues" evidence="1">
    <location>
        <begin position="1"/>
        <end position="20"/>
    </location>
</feature>
<feature type="transmembrane region" description="Helical" evidence="2">
    <location>
        <begin position="65"/>
        <end position="89"/>
    </location>
</feature>
<dbReference type="EMBL" id="JAVDUM010000002">
    <property type="protein sequence ID" value="MDR6865987.1"/>
    <property type="molecule type" value="Genomic_DNA"/>
</dbReference>
<sequence length="151" mass="15079">MTNPEQPGPVPGAPVPPSVPAYPGEPAGQSAPVYPPQQPTAPGQPYPGPATGYATPPAPVPGRGLAITGFVLAFLLPLVGMIISIVATVKLRRIGAPSGLSIAGIIIGAILTIVWIVVGLVVIAVVAAIIANCAQYGPGVWDVDGTVYTCG</sequence>
<comment type="caution">
    <text evidence="3">The sequence shown here is derived from an EMBL/GenBank/DDBJ whole genome shotgun (WGS) entry which is preliminary data.</text>
</comment>
<feature type="region of interest" description="Disordered" evidence="1">
    <location>
        <begin position="1"/>
        <end position="55"/>
    </location>
</feature>
<feature type="compositionally biased region" description="Pro residues" evidence="1">
    <location>
        <begin position="33"/>
        <end position="48"/>
    </location>
</feature>
<evidence type="ECO:0000256" key="2">
    <source>
        <dbReference type="SAM" id="Phobius"/>
    </source>
</evidence>
<evidence type="ECO:0000313" key="3">
    <source>
        <dbReference type="EMBL" id="MDR6865987.1"/>
    </source>
</evidence>
<proteinExistence type="predicted"/>
<reference evidence="3 4" key="1">
    <citation type="submission" date="2023-07" db="EMBL/GenBank/DDBJ databases">
        <title>Sorghum-associated microbial communities from plants grown in Nebraska, USA.</title>
        <authorList>
            <person name="Schachtman D."/>
        </authorList>
    </citation>
    <scope>NUCLEOTIDE SEQUENCE [LARGE SCALE GENOMIC DNA]</scope>
    <source>
        <strain evidence="3 4">2980</strain>
    </source>
</reference>
<keyword evidence="2" id="KW-0812">Transmembrane</keyword>
<feature type="transmembrane region" description="Helical" evidence="2">
    <location>
        <begin position="101"/>
        <end position="131"/>
    </location>
</feature>
<accession>A0ABU1SAU9</accession>
<evidence type="ECO:0000256" key="1">
    <source>
        <dbReference type="SAM" id="MobiDB-lite"/>
    </source>
</evidence>
<keyword evidence="4" id="KW-1185">Reference proteome</keyword>
<dbReference type="RefSeq" id="WP_310017337.1">
    <property type="nucleotide sequence ID" value="NZ_JAVDUM010000002.1"/>
</dbReference>
<gene>
    <name evidence="3" type="ORF">J2Y69_000572</name>
</gene>
<evidence type="ECO:0000313" key="4">
    <source>
        <dbReference type="Proteomes" id="UP001259347"/>
    </source>
</evidence>
<dbReference type="Proteomes" id="UP001259347">
    <property type="component" value="Unassembled WGS sequence"/>
</dbReference>
<keyword evidence="2" id="KW-0472">Membrane</keyword>
<name>A0ABU1SAU9_9MICO</name>
<organism evidence="3 4">
    <name type="scientific">Microbacterium resistens</name>
    <dbReference type="NCBI Taxonomy" id="156977"/>
    <lineage>
        <taxon>Bacteria</taxon>
        <taxon>Bacillati</taxon>
        <taxon>Actinomycetota</taxon>
        <taxon>Actinomycetes</taxon>
        <taxon>Micrococcales</taxon>
        <taxon>Microbacteriaceae</taxon>
        <taxon>Microbacterium</taxon>
    </lineage>
</organism>